<evidence type="ECO:0000313" key="2">
    <source>
        <dbReference type="EMBL" id="TFK36051.1"/>
    </source>
</evidence>
<feature type="region of interest" description="Disordered" evidence="1">
    <location>
        <begin position="110"/>
        <end position="129"/>
    </location>
</feature>
<feature type="compositionally biased region" description="Polar residues" evidence="1">
    <location>
        <begin position="111"/>
        <end position="126"/>
    </location>
</feature>
<evidence type="ECO:0000256" key="1">
    <source>
        <dbReference type="SAM" id="MobiDB-lite"/>
    </source>
</evidence>
<protein>
    <submittedName>
        <fullName evidence="2">Uncharacterized protein</fullName>
    </submittedName>
</protein>
<proteinExistence type="predicted"/>
<sequence>MKIEDNELKCSATASSRSNAAFTIIIISYYHHHLAFIAHSCINSLIFVLYPLHSFIPFCSNTHTTELQLANTDPDTNVRAISPLLHPRHWSISPPLPHSNNVNCRVRRRSTPITKPNYNPNRSSSPGTPPYLDESLLIHRIQLNECISDGYPEPRSLYPGASLSLA</sequence>
<keyword evidence="3" id="KW-1185">Reference proteome</keyword>
<name>A0A5C3M4J6_9AGAR</name>
<dbReference type="Proteomes" id="UP000308652">
    <property type="component" value="Unassembled WGS sequence"/>
</dbReference>
<dbReference type="AlphaFoldDB" id="A0A5C3M4J6"/>
<organism evidence="2 3">
    <name type="scientific">Crucibulum laeve</name>
    <dbReference type="NCBI Taxonomy" id="68775"/>
    <lineage>
        <taxon>Eukaryota</taxon>
        <taxon>Fungi</taxon>
        <taxon>Dikarya</taxon>
        <taxon>Basidiomycota</taxon>
        <taxon>Agaricomycotina</taxon>
        <taxon>Agaricomycetes</taxon>
        <taxon>Agaricomycetidae</taxon>
        <taxon>Agaricales</taxon>
        <taxon>Agaricineae</taxon>
        <taxon>Nidulariaceae</taxon>
        <taxon>Crucibulum</taxon>
    </lineage>
</organism>
<dbReference type="EMBL" id="ML213616">
    <property type="protein sequence ID" value="TFK36051.1"/>
    <property type="molecule type" value="Genomic_DNA"/>
</dbReference>
<reference evidence="2 3" key="1">
    <citation type="journal article" date="2019" name="Nat. Ecol. Evol.">
        <title>Megaphylogeny resolves global patterns of mushroom evolution.</title>
        <authorList>
            <person name="Varga T."/>
            <person name="Krizsan K."/>
            <person name="Foldi C."/>
            <person name="Dima B."/>
            <person name="Sanchez-Garcia M."/>
            <person name="Sanchez-Ramirez S."/>
            <person name="Szollosi G.J."/>
            <person name="Szarkandi J.G."/>
            <person name="Papp V."/>
            <person name="Albert L."/>
            <person name="Andreopoulos W."/>
            <person name="Angelini C."/>
            <person name="Antonin V."/>
            <person name="Barry K.W."/>
            <person name="Bougher N.L."/>
            <person name="Buchanan P."/>
            <person name="Buyck B."/>
            <person name="Bense V."/>
            <person name="Catcheside P."/>
            <person name="Chovatia M."/>
            <person name="Cooper J."/>
            <person name="Damon W."/>
            <person name="Desjardin D."/>
            <person name="Finy P."/>
            <person name="Geml J."/>
            <person name="Haridas S."/>
            <person name="Hughes K."/>
            <person name="Justo A."/>
            <person name="Karasinski D."/>
            <person name="Kautmanova I."/>
            <person name="Kiss B."/>
            <person name="Kocsube S."/>
            <person name="Kotiranta H."/>
            <person name="LaButti K.M."/>
            <person name="Lechner B.E."/>
            <person name="Liimatainen K."/>
            <person name="Lipzen A."/>
            <person name="Lukacs Z."/>
            <person name="Mihaltcheva S."/>
            <person name="Morgado L.N."/>
            <person name="Niskanen T."/>
            <person name="Noordeloos M.E."/>
            <person name="Ohm R.A."/>
            <person name="Ortiz-Santana B."/>
            <person name="Ovrebo C."/>
            <person name="Racz N."/>
            <person name="Riley R."/>
            <person name="Savchenko A."/>
            <person name="Shiryaev A."/>
            <person name="Soop K."/>
            <person name="Spirin V."/>
            <person name="Szebenyi C."/>
            <person name="Tomsovsky M."/>
            <person name="Tulloss R.E."/>
            <person name="Uehling J."/>
            <person name="Grigoriev I.V."/>
            <person name="Vagvolgyi C."/>
            <person name="Papp T."/>
            <person name="Martin F.M."/>
            <person name="Miettinen O."/>
            <person name="Hibbett D.S."/>
            <person name="Nagy L.G."/>
        </authorList>
    </citation>
    <scope>NUCLEOTIDE SEQUENCE [LARGE SCALE GENOMIC DNA]</scope>
    <source>
        <strain evidence="2 3">CBS 166.37</strain>
    </source>
</reference>
<evidence type="ECO:0000313" key="3">
    <source>
        <dbReference type="Proteomes" id="UP000308652"/>
    </source>
</evidence>
<gene>
    <name evidence="2" type="ORF">BDQ12DRAFT_257351</name>
</gene>
<accession>A0A5C3M4J6</accession>